<feature type="compositionally biased region" description="Basic and acidic residues" evidence="11">
    <location>
        <begin position="1"/>
        <end position="17"/>
    </location>
</feature>
<evidence type="ECO:0000256" key="10">
    <source>
        <dbReference type="RuleBase" id="RU003476"/>
    </source>
</evidence>
<organism evidence="13 14">
    <name type="scientific">Plectus sambesii</name>
    <dbReference type="NCBI Taxonomy" id="2011161"/>
    <lineage>
        <taxon>Eukaryota</taxon>
        <taxon>Metazoa</taxon>
        <taxon>Ecdysozoa</taxon>
        <taxon>Nematoda</taxon>
        <taxon>Chromadorea</taxon>
        <taxon>Plectida</taxon>
        <taxon>Plectina</taxon>
        <taxon>Plectoidea</taxon>
        <taxon>Plectidae</taxon>
        <taxon>Plectus</taxon>
    </lineage>
</organism>
<feature type="compositionally biased region" description="Polar residues" evidence="11">
    <location>
        <begin position="27"/>
        <end position="37"/>
    </location>
</feature>
<dbReference type="Pfam" id="PF00293">
    <property type="entry name" value="NUDIX"/>
    <property type="match status" value="1"/>
</dbReference>
<name>A0A914WDR2_9BILA</name>
<dbReference type="CDD" id="cd04666">
    <property type="entry name" value="NUDIX_DIPP2_like_Nudt4"/>
    <property type="match status" value="1"/>
</dbReference>
<dbReference type="GO" id="GO:1901909">
    <property type="term" value="P:diadenosine hexaphosphate catabolic process"/>
    <property type="evidence" value="ECO:0007669"/>
    <property type="project" value="TreeGrafter"/>
</dbReference>
<dbReference type="PROSITE" id="PS00893">
    <property type="entry name" value="NUDIX_BOX"/>
    <property type="match status" value="1"/>
</dbReference>
<dbReference type="GO" id="GO:0046872">
    <property type="term" value="F:metal ion binding"/>
    <property type="evidence" value="ECO:0007669"/>
    <property type="project" value="UniProtKB-KW"/>
</dbReference>
<keyword evidence="8" id="KW-0460">Magnesium</keyword>
<keyword evidence="7 10" id="KW-0378">Hydrolase</keyword>
<accession>A0A914WDR2</accession>
<evidence type="ECO:0000256" key="6">
    <source>
        <dbReference type="ARBA" id="ARBA00022723"/>
    </source>
</evidence>
<evidence type="ECO:0000256" key="4">
    <source>
        <dbReference type="ARBA" id="ARBA00012527"/>
    </source>
</evidence>
<dbReference type="GO" id="GO:0005737">
    <property type="term" value="C:cytoplasm"/>
    <property type="evidence" value="ECO:0007669"/>
    <property type="project" value="UniProtKB-SubCell"/>
</dbReference>
<dbReference type="GO" id="GO:1901911">
    <property type="term" value="P:adenosine 5'-(hexahydrogen pentaphosphate) catabolic process"/>
    <property type="evidence" value="ECO:0007669"/>
    <property type="project" value="TreeGrafter"/>
</dbReference>
<feature type="compositionally biased region" description="Basic and acidic residues" evidence="11">
    <location>
        <begin position="39"/>
        <end position="50"/>
    </location>
</feature>
<dbReference type="InterPro" id="IPR020476">
    <property type="entry name" value="Nudix_hydrolase"/>
</dbReference>
<evidence type="ECO:0000256" key="1">
    <source>
        <dbReference type="ARBA" id="ARBA00001946"/>
    </source>
</evidence>
<dbReference type="GO" id="GO:0000298">
    <property type="term" value="F:endopolyphosphatase activity"/>
    <property type="evidence" value="ECO:0007669"/>
    <property type="project" value="TreeGrafter"/>
</dbReference>
<dbReference type="InterPro" id="IPR047198">
    <property type="entry name" value="DDP-like_NUDIX"/>
</dbReference>
<evidence type="ECO:0000256" key="3">
    <source>
        <dbReference type="ARBA" id="ARBA00008266"/>
    </source>
</evidence>
<dbReference type="InterPro" id="IPR015797">
    <property type="entry name" value="NUDIX_hydrolase-like_dom_sf"/>
</dbReference>
<dbReference type="FunFam" id="3.90.79.10:FF:000002">
    <property type="entry name" value="diphosphoinositol polyphosphate phosphohydrolase 1"/>
    <property type="match status" value="1"/>
</dbReference>
<dbReference type="InterPro" id="IPR000086">
    <property type="entry name" value="NUDIX_hydrolase_dom"/>
</dbReference>
<sequence length="362" mass="39187">MRDRRANGRTFGKRDLRQWSVDEAPMSASTDGRQSMSHALKETARSEPVEPSRGGASSWSSAGPKLVFVDDPPSSRSSTADDKQHAVSVPVRRERRLTGSLSCRLSQLVGGLCAWACQRSVSRSATLIPATTGNRCNDEVQIGASFGSVAIDTRADGGGGGGGSQSILRAPTSAVTKLSTSNAPLPGRPACWPSSMTAPKINHLSMEEGGESTSKPKPHHRHKVNNGERVRDQYGYRLRAAAICVRDELENEVLLVTGGKDVSVWVVPGGGIELNETPAEAAIREVCEEAGVKGRLIRSLGTFVDDGRKNKTVVYVLRVSEELTNWEDRTLIGRRRQWLPMEQALCLLKSSQRPFLDAVKSC</sequence>
<evidence type="ECO:0000256" key="2">
    <source>
        <dbReference type="ARBA" id="ARBA00004496"/>
    </source>
</evidence>
<dbReference type="GO" id="GO:0005634">
    <property type="term" value="C:nucleus"/>
    <property type="evidence" value="ECO:0007669"/>
    <property type="project" value="TreeGrafter"/>
</dbReference>
<comment type="subcellular location">
    <subcellularLocation>
        <location evidence="2">Cytoplasm</location>
    </subcellularLocation>
</comment>
<dbReference type="GO" id="GO:1901907">
    <property type="term" value="P:diadenosine pentaphosphate catabolic process"/>
    <property type="evidence" value="ECO:0007669"/>
    <property type="project" value="TreeGrafter"/>
</dbReference>
<dbReference type="GO" id="GO:0071543">
    <property type="term" value="P:diphosphoinositol polyphosphate metabolic process"/>
    <property type="evidence" value="ECO:0007669"/>
    <property type="project" value="TreeGrafter"/>
</dbReference>
<comment type="cofactor">
    <cofactor evidence="1">
        <name>Mg(2+)</name>
        <dbReference type="ChEBI" id="CHEBI:18420"/>
    </cofactor>
</comment>
<keyword evidence="6" id="KW-0479">Metal-binding</keyword>
<protein>
    <recommendedName>
        <fullName evidence="4">diphosphoinositol-polyphosphate diphosphatase</fullName>
        <ecNumber evidence="4">3.6.1.52</ecNumber>
    </recommendedName>
</protein>
<dbReference type="GO" id="GO:0034432">
    <property type="term" value="F:bis(5'-adenosyl)-pentaphosphatase activity"/>
    <property type="evidence" value="ECO:0007669"/>
    <property type="project" value="TreeGrafter"/>
</dbReference>
<dbReference type="GO" id="GO:0008486">
    <property type="term" value="F:diphosphoinositol-polyphosphate diphosphatase activity"/>
    <property type="evidence" value="ECO:0007669"/>
    <property type="project" value="UniProtKB-EC"/>
</dbReference>
<evidence type="ECO:0000313" key="13">
    <source>
        <dbReference type="Proteomes" id="UP000887566"/>
    </source>
</evidence>
<feature type="compositionally biased region" description="Low complexity" evidence="11">
    <location>
        <begin position="52"/>
        <end position="63"/>
    </location>
</feature>
<dbReference type="PRINTS" id="PR00502">
    <property type="entry name" value="NUDIXFAMILY"/>
</dbReference>
<reference evidence="14" key="1">
    <citation type="submission" date="2022-11" db="UniProtKB">
        <authorList>
            <consortium name="WormBaseParasite"/>
        </authorList>
    </citation>
    <scope>IDENTIFICATION</scope>
</reference>
<dbReference type="WBParaSite" id="PSAMB.scaffold3732size17092.g22372.t1">
    <property type="protein sequence ID" value="PSAMB.scaffold3732size17092.g22372.t1"/>
    <property type="gene ID" value="PSAMB.scaffold3732size17092.g22372"/>
</dbReference>
<evidence type="ECO:0000256" key="5">
    <source>
        <dbReference type="ARBA" id="ARBA00022490"/>
    </source>
</evidence>
<dbReference type="PANTHER" id="PTHR12629">
    <property type="entry name" value="DIPHOSPHOINOSITOL POLYPHOSPHATE PHOSPHOHYDROLASE"/>
    <property type="match status" value="1"/>
</dbReference>
<dbReference type="EC" id="3.6.1.52" evidence="4"/>
<comment type="similarity">
    <text evidence="3">Belongs to the Nudix hydrolase family. DIPP subfamily.</text>
</comment>
<dbReference type="PANTHER" id="PTHR12629:SF0">
    <property type="entry name" value="DIPHOSPHOINOSITOL-POLYPHOSPHATE DIPHOSPHATASE"/>
    <property type="match status" value="1"/>
</dbReference>
<evidence type="ECO:0000256" key="11">
    <source>
        <dbReference type="SAM" id="MobiDB-lite"/>
    </source>
</evidence>
<dbReference type="SUPFAM" id="SSF55811">
    <property type="entry name" value="Nudix"/>
    <property type="match status" value="1"/>
</dbReference>
<comment type="catalytic activity">
    <reaction evidence="9">
        <text>diphospho-myo-inositol polyphosphate + H2O = myo-inositol polyphosphate + phosphate.</text>
        <dbReference type="EC" id="3.6.1.52"/>
    </reaction>
</comment>
<dbReference type="Proteomes" id="UP000887566">
    <property type="component" value="Unplaced"/>
</dbReference>
<dbReference type="GO" id="GO:0034431">
    <property type="term" value="F:bis(5'-adenosyl)-hexaphosphatase activity"/>
    <property type="evidence" value="ECO:0007669"/>
    <property type="project" value="TreeGrafter"/>
</dbReference>
<evidence type="ECO:0000256" key="7">
    <source>
        <dbReference type="ARBA" id="ARBA00022801"/>
    </source>
</evidence>
<dbReference type="PROSITE" id="PS51462">
    <property type="entry name" value="NUDIX"/>
    <property type="match status" value="1"/>
</dbReference>
<dbReference type="InterPro" id="IPR020084">
    <property type="entry name" value="NUDIX_hydrolase_CS"/>
</dbReference>
<evidence type="ECO:0000256" key="9">
    <source>
        <dbReference type="ARBA" id="ARBA00033994"/>
    </source>
</evidence>
<proteinExistence type="inferred from homology"/>
<feature type="domain" description="Nudix hydrolase" evidence="12">
    <location>
        <begin position="236"/>
        <end position="361"/>
    </location>
</feature>
<keyword evidence="5" id="KW-0963">Cytoplasm</keyword>
<dbReference type="Gene3D" id="3.90.79.10">
    <property type="entry name" value="Nucleoside Triphosphate Pyrophosphohydrolase"/>
    <property type="match status" value="1"/>
</dbReference>
<feature type="region of interest" description="Disordered" evidence="11">
    <location>
        <begin position="1"/>
        <end position="91"/>
    </location>
</feature>
<dbReference type="AlphaFoldDB" id="A0A914WDR2"/>
<keyword evidence="13" id="KW-1185">Reference proteome</keyword>
<evidence type="ECO:0000313" key="14">
    <source>
        <dbReference type="WBParaSite" id="PSAMB.scaffold3732size17092.g22372.t1"/>
    </source>
</evidence>
<evidence type="ECO:0000259" key="12">
    <source>
        <dbReference type="PROSITE" id="PS51462"/>
    </source>
</evidence>
<evidence type="ECO:0000256" key="8">
    <source>
        <dbReference type="ARBA" id="ARBA00022842"/>
    </source>
</evidence>